<name>A0A183U714_TOXCA</name>
<accession>A0A183U714</accession>
<proteinExistence type="predicted"/>
<reference evidence="3" key="1">
    <citation type="submission" date="2016-06" db="UniProtKB">
        <authorList>
            <consortium name="WormBaseParasite"/>
        </authorList>
    </citation>
    <scope>IDENTIFICATION</scope>
</reference>
<protein>
    <submittedName>
        <fullName evidence="1 3">Uncharacterized protein</fullName>
    </submittedName>
</protein>
<dbReference type="AlphaFoldDB" id="A0A183U714"/>
<dbReference type="Proteomes" id="UP000050794">
    <property type="component" value="Unassembled WGS sequence"/>
</dbReference>
<dbReference type="WBParaSite" id="TCNE_0000428401-mRNA-1">
    <property type="protein sequence ID" value="TCNE_0000428401-mRNA-1"/>
    <property type="gene ID" value="TCNE_0000428401"/>
</dbReference>
<organism evidence="2 3">
    <name type="scientific">Toxocara canis</name>
    <name type="common">Canine roundworm</name>
    <dbReference type="NCBI Taxonomy" id="6265"/>
    <lineage>
        <taxon>Eukaryota</taxon>
        <taxon>Metazoa</taxon>
        <taxon>Ecdysozoa</taxon>
        <taxon>Nematoda</taxon>
        <taxon>Chromadorea</taxon>
        <taxon>Rhabditida</taxon>
        <taxon>Spirurina</taxon>
        <taxon>Ascaridomorpha</taxon>
        <taxon>Ascaridoidea</taxon>
        <taxon>Toxocaridae</taxon>
        <taxon>Toxocara</taxon>
    </lineage>
</organism>
<evidence type="ECO:0000313" key="2">
    <source>
        <dbReference type="Proteomes" id="UP000050794"/>
    </source>
</evidence>
<evidence type="ECO:0000313" key="1">
    <source>
        <dbReference type="EMBL" id="VDM30003.1"/>
    </source>
</evidence>
<keyword evidence="2" id="KW-1185">Reference proteome</keyword>
<reference evidence="1 2" key="2">
    <citation type="submission" date="2018-11" db="EMBL/GenBank/DDBJ databases">
        <authorList>
            <consortium name="Pathogen Informatics"/>
        </authorList>
    </citation>
    <scope>NUCLEOTIDE SEQUENCE [LARGE SCALE GENOMIC DNA]</scope>
</reference>
<gene>
    <name evidence="1" type="ORF">TCNE_LOCUS4286</name>
</gene>
<dbReference type="EMBL" id="UYWY01006931">
    <property type="protein sequence ID" value="VDM30003.1"/>
    <property type="molecule type" value="Genomic_DNA"/>
</dbReference>
<sequence length="61" mass="6929">MEECRVLMPDIHHLAMYEKEKMKMVAVYFLAVFAISSESTTCLAPGRNLSPMRGSNPRQPD</sequence>
<evidence type="ECO:0000313" key="3">
    <source>
        <dbReference type="WBParaSite" id="TCNE_0000428401-mRNA-1"/>
    </source>
</evidence>